<keyword evidence="4" id="KW-1185">Reference proteome</keyword>
<dbReference type="InterPro" id="IPR036047">
    <property type="entry name" value="F-box-like_dom_sf"/>
</dbReference>
<evidence type="ECO:0000313" key="4">
    <source>
        <dbReference type="Proteomes" id="UP000326924"/>
    </source>
</evidence>
<dbReference type="SUPFAM" id="SSF81383">
    <property type="entry name" value="F-box domain"/>
    <property type="match status" value="1"/>
</dbReference>
<dbReference type="PROSITE" id="PS50181">
    <property type="entry name" value="FBOX"/>
    <property type="match status" value="1"/>
</dbReference>
<dbReference type="CDD" id="cd09917">
    <property type="entry name" value="F-box_SF"/>
    <property type="match status" value="1"/>
</dbReference>
<dbReference type="EMBL" id="VXIS01000031">
    <property type="protein sequence ID" value="KAA8911874.1"/>
    <property type="molecule type" value="Genomic_DNA"/>
</dbReference>
<reference evidence="3 4" key="1">
    <citation type="submission" date="2019-09" db="EMBL/GenBank/DDBJ databases">
        <title>Draft genome of the ectomycorrhizal ascomycete Sphaerosporella brunnea.</title>
        <authorList>
            <consortium name="DOE Joint Genome Institute"/>
            <person name="Benucci G.M."/>
            <person name="Marozzi G."/>
            <person name="Antonielli L."/>
            <person name="Sanchez S."/>
            <person name="Marco P."/>
            <person name="Wang X."/>
            <person name="Falini L.B."/>
            <person name="Barry K."/>
            <person name="Haridas S."/>
            <person name="Lipzen A."/>
            <person name="Labutti K."/>
            <person name="Grigoriev I.V."/>
            <person name="Murat C."/>
            <person name="Martin F."/>
            <person name="Albertini E."/>
            <person name="Donnini D."/>
            <person name="Bonito G."/>
        </authorList>
    </citation>
    <scope>NUCLEOTIDE SEQUENCE [LARGE SCALE GENOMIC DNA]</scope>
    <source>
        <strain evidence="3 4">Sb_GMNB300</strain>
    </source>
</reference>
<dbReference type="OrthoDB" id="2588098at2759"/>
<evidence type="ECO:0000313" key="3">
    <source>
        <dbReference type="EMBL" id="KAA8911874.1"/>
    </source>
</evidence>
<dbReference type="Proteomes" id="UP000326924">
    <property type="component" value="Unassembled WGS sequence"/>
</dbReference>
<gene>
    <name evidence="3" type="ORF">FN846DRAFT_934482</name>
</gene>
<feature type="non-terminal residue" evidence="3">
    <location>
        <position position="1"/>
    </location>
</feature>
<feature type="region of interest" description="Disordered" evidence="1">
    <location>
        <begin position="151"/>
        <end position="173"/>
    </location>
</feature>
<dbReference type="Pfam" id="PF00646">
    <property type="entry name" value="F-box"/>
    <property type="match status" value="1"/>
</dbReference>
<feature type="compositionally biased region" description="Acidic residues" evidence="1">
    <location>
        <begin position="159"/>
        <end position="171"/>
    </location>
</feature>
<protein>
    <recommendedName>
        <fullName evidence="2">F-box domain-containing protein</fullName>
    </recommendedName>
</protein>
<feature type="domain" description="F-box" evidence="2">
    <location>
        <begin position="55"/>
        <end position="89"/>
    </location>
</feature>
<dbReference type="InParanoid" id="A0A5J5F5J0"/>
<dbReference type="AlphaFoldDB" id="A0A5J5F5J0"/>
<accession>A0A5J5F5J0</accession>
<name>A0A5J5F5J0_9PEZI</name>
<organism evidence="3 4">
    <name type="scientific">Sphaerosporella brunnea</name>
    <dbReference type="NCBI Taxonomy" id="1250544"/>
    <lineage>
        <taxon>Eukaryota</taxon>
        <taxon>Fungi</taxon>
        <taxon>Dikarya</taxon>
        <taxon>Ascomycota</taxon>
        <taxon>Pezizomycotina</taxon>
        <taxon>Pezizomycetes</taxon>
        <taxon>Pezizales</taxon>
        <taxon>Pyronemataceae</taxon>
        <taxon>Sphaerosporella</taxon>
    </lineage>
</organism>
<evidence type="ECO:0000259" key="2">
    <source>
        <dbReference type="PROSITE" id="PS50181"/>
    </source>
</evidence>
<comment type="caution">
    <text evidence="3">The sequence shown here is derived from an EMBL/GenBank/DDBJ whole genome shotgun (WGS) entry which is preliminary data.</text>
</comment>
<dbReference type="InterPro" id="IPR001810">
    <property type="entry name" value="F-box_dom"/>
</dbReference>
<evidence type="ECO:0000256" key="1">
    <source>
        <dbReference type="SAM" id="MobiDB-lite"/>
    </source>
</evidence>
<sequence>ICPEVQQTYGNLGLLSEILFSQFPEKIIEKIAIPQPNSWVRAMRSPVTLSFPVSASPLLNLPTELLDEIIAYLRLLDLFVLALCSQRLYYTCRSRIMSILASRCGQLHPRRDCEASYAGTGLICVADHLQVGDYPPGIDWIPKIEELEKQLASTSGNESESDSEDDDDAFGGDDLRTAKANPNLFFYAQAFYKMVPSNLDVSDTLTSSVASSPFWSLSFEARKHLPDNLYIEFNNLMSFNAGALYHPNSLEWVLRNLTTKEYVRRSVVGPGVNGPFSYGGGVGLGHVLVSRICWSSDSNTWMSWDGIHRGIWAGHKFDITAITAIEGDYSWKDVSVEAYEDIKTIWKSEYGAKWEEYWRIGRCNVMPKRSDYYARDGRTYYFLKSDRY</sequence>
<proteinExistence type="predicted"/>